<organism evidence="10 11">
    <name type="scientific">Araneus ventricosus</name>
    <name type="common">Orbweaver spider</name>
    <name type="synonym">Epeira ventricosa</name>
    <dbReference type="NCBI Taxonomy" id="182803"/>
    <lineage>
        <taxon>Eukaryota</taxon>
        <taxon>Metazoa</taxon>
        <taxon>Ecdysozoa</taxon>
        <taxon>Arthropoda</taxon>
        <taxon>Chelicerata</taxon>
        <taxon>Arachnida</taxon>
        <taxon>Araneae</taxon>
        <taxon>Araneomorphae</taxon>
        <taxon>Entelegynae</taxon>
        <taxon>Araneoidea</taxon>
        <taxon>Araneidae</taxon>
        <taxon>Araneus</taxon>
    </lineage>
</organism>
<dbReference type="Pfam" id="PF00083">
    <property type="entry name" value="Sugar_tr"/>
    <property type="match status" value="1"/>
</dbReference>
<sequence length="497" mass="54704">MNENGLVSAGEDGSEKIVPNGKDYGAADRRKDSKTNLVYSVDDAVNKVGYGKFQLRLTFLAGLGWLADAFEIFVLSVIGEFMACDWTLFRWQIALLTSIVFAGIMVGSPVLGAVADVYGRKRSLAVSSLLLFLFGAVSAASPSFVWMVIFRSCMGFSLGGIAQGVTLNSEYCPTNVRGKAGFFICYFWSFGSLGVVLLMWLVMEFIGSWRILLLFVSVPCLIVVLSLKWYPESARYYLVSDQRDRAVEILNTMAKMNCQELPSGELTKVGLDIKRGRLQDLLGKGYRRTSLLFWYIWFATAFGYFGIALLSPLIIQKGNLVADDTNGTFMQGMNDPVPCATFTRQNYLDMLWTSAAEFPGLIVFTFLVEHVRRKLLLSVACVASSFSIILLLMKTHKIVILLFLFVARALLCAIFQLNYIMTSEAYPTTIRAVGMGAGTAFCRLGGLIVPYIAQVLVIEQPVIAICLLGGLVFLAGVAAVFLPFETKGIDMKESHSG</sequence>
<dbReference type="PROSITE" id="PS00216">
    <property type="entry name" value="SUGAR_TRANSPORT_1"/>
    <property type="match status" value="1"/>
</dbReference>
<evidence type="ECO:0000256" key="4">
    <source>
        <dbReference type="ARBA" id="ARBA00022692"/>
    </source>
</evidence>
<feature type="transmembrane region" description="Helical" evidence="8">
    <location>
        <begin position="375"/>
        <end position="392"/>
    </location>
</feature>
<name>A0A4Y2A8T7_ARAVE</name>
<evidence type="ECO:0000256" key="7">
    <source>
        <dbReference type="SAM" id="MobiDB-lite"/>
    </source>
</evidence>
<dbReference type="SUPFAM" id="SSF103473">
    <property type="entry name" value="MFS general substrate transporter"/>
    <property type="match status" value="1"/>
</dbReference>
<feature type="domain" description="Major facilitator superfamily (MFS) profile" evidence="9">
    <location>
        <begin position="57"/>
        <end position="487"/>
    </location>
</feature>
<evidence type="ECO:0000256" key="2">
    <source>
        <dbReference type="ARBA" id="ARBA00008335"/>
    </source>
</evidence>
<dbReference type="Gene3D" id="1.20.1250.20">
    <property type="entry name" value="MFS general substrate transporter like domains"/>
    <property type="match status" value="1"/>
</dbReference>
<keyword evidence="6 8" id="KW-0472">Membrane</keyword>
<evidence type="ECO:0000259" key="9">
    <source>
        <dbReference type="PROSITE" id="PS50850"/>
    </source>
</evidence>
<evidence type="ECO:0000256" key="1">
    <source>
        <dbReference type="ARBA" id="ARBA00004141"/>
    </source>
</evidence>
<dbReference type="PANTHER" id="PTHR23511:SF45">
    <property type="entry name" value="SVOP LIKE"/>
    <property type="match status" value="1"/>
</dbReference>
<feature type="transmembrane region" description="Helical" evidence="8">
    <location>
        <begin position="398"/>
        <end position="420"/>
    </location>
</feature>
<evidence type="ECO:0000256" key="6">
    <source>
        <dbReference type="ARBA" id="ARBA00023136"/>
    </source>
</evidence>
<feature type="transmembrane region" description="Helical" evidence="8">
    <location>
        <begin position="350"/>
        <end position="368"/>
    </location>
</feature>
<feature type="transmembrane region" description="Helical" evidence="8">
    <location>
        <begin position="91"/>
        <end position="112"/>
    </location>
</feature>
<proteinExistence type="inferred from homology"/>
<feature type="transmembrane region" description="Helical" evidence="8">
    <location>
        <begin position="292"/>
        <end position="315"/>
    </location>
</feature>
<dbReference type="AlphaFoldDB" id="A0A4Y2A8T7"/>
<dbReference type="PROSITE" id="PS50850">
    <property type="entry name" value="MFS"/>
    <property type="match status" value="1"/>
</dbReference>
<feature type="transmembrane region" description="Helical" evidence="8">
    <location>
        <begin position="432"/>
        <end position="456"/>
    </location>
</feature>
<keyword evidence="11" id="KW-1185">Reference proteome</keyword>
<feature type="transmembrane region" description="Helical" evidence="8">
    <location>
        <begin position="462"/>
        <end position="484"/>
    </location>
</feature>
<evidence type="ECO:0000313" key="10">
    <source>
        <dbReference type="EMBL" id="GBL76110.1"/>
    </source>
</evidence>
<feature type="transmembrane region" description="Helical" evidence="8">
    <location>
        <begin position="180"/>
        <end position="203"/>
    </location>
</feature>
<dbReference type="PANTHER" id="PTHR23511">
    <property type="entry name" value="SYNAPTIC VESICLE GLYCOPROTEIN 2"/>
    <property type="match status" value="1"/>
</dbReference>
<comment type="caution">
    <text evidence="10">The sequence shown here is derived from an EMBL/GenBank/DDBJ whole genome shotgun (WGS) entry which is preliminary data.</text>
</comment>
<evidence type="ECO:0000256" key="8">
    <source>
        <dbReference type="SAM" id="Phobius"/>
    </source>
</evidence>
<feature type="region of interest" description="Disordered" evidence="7">
    <location>
        <begin position="1"/>
        <end position="28"/>
    </location>
</feature>
<keyword evidence="4 8" id="KW-0812">Transmembrane</keyword>
<reference evidence="10 11" key="1">
    <citation type="journal article" date="2019" name="Sci. Rep.">
        <title>Orb-weaving spider Araneus ventricosus genome elucidates the spidroin gene catalogue.</title>
        <authorList>
            <person name="Kono N."/>
            <person name="Nakamura H."/>
            <person name="Ohtoshi R."/>
            <person name="Moran D.A.P."/>
            <person name="Shinohara A."/>
            <person name="Yoshida Y."/>
            <person name="Fujiwara M."/>
            <person name="Mori M."/>
            <person name="Tomita M."/>
            <person name="Arakawa K."/>
        </authorList>
    </citation>
    <scope>NUCLEOTIDE SEQUENCE [LARGE SCALE GENOMIC DNA]</scope>
</reference>
<evidence type="ECO:0000313" key="11">
    <source>
        <dbReference type="Proteomes" id="UP000499080"/>
    </source>
</evidence>
<dbReference type="EMBL" id="BGPR01000009">
    <property type="protein sequence ID" value="GBL76110.1"/>
    <property type="molecule type" value="Genomic_DNA"/>
</dbReference>
<dbReference type="InterPro" id="IPR020846">
    <property type="entry name" value="MFS_dom"/>
</dbReference>
<protein>
    <submittedName>
        <fullName evidence="10">Synaptic vesicle 2-related protein</fullName>
    </submittedName>
</protein>
<evidence type="ECO:0000256" key="3">
    <source>
        <dbReference type="ARBA" id="ARBA00022448"/>
    </source>
</evidence>
<dbReference type="OrthoDB" id="4139357at2759"/>
<comment type="similarity">
    <text evidence="2">Belongs to the major facilitator superfamily.</text>
</comment>
<dbReference type="InterPro" id="IPR005829">
    <property type="entry name" value="Sugar_transporter_CS"/>
</dbReference>
<accession>A0A4Y2A8T7</accession>
<feature type="transmembrane region" description="Helical" evidence="8">
    <location>
        <begin position="124"/>
        <end position="142"/>
    </location>
</feature>
<keyword evidence="5 8" id="KW-1133">Transmembrane helix</keyword>
<comment type="subcellular location">
    <subcellularLocation>
        <location evidence="1">Membrane</location>
        <topology evidence="1">Multi-pass membrane protein</topology>
    </subcellularLocation>
</comment>
<feature type="transmembrane region" description="Helical" evidence="8">
    <location>
        <begin position="209"/>
        <end position="230"/>
    </location>
</feature>
<gene>
    <name evidence="10" type="primary">svop_3</name>
    <name evidence="10" type="ORF">AVEN_234406_1</name>
</gene>
<evidence type="ECO:0000256" key="5">
    <source>
        <dbReference type="ARBA" id="ARBA00022989"/>
    </source>
</evidence>
<dbReference type="InterPro" id="IPR005828">
    <property type="entry name" value="MFS_sugar_transport-like"/>
</dbReference>
<keyword evidence="3" id="KW-0813">Transport</keyword>
<dbReference type="InterPro" id="IPR036259">
    <property type="entry name" value="MFS_trans_sf"/>
</dbReference>
<feature type="transmembrane region" description="Helical" evidence="8">
    <location>
        <begin position="57"/>
        <end position="79"/>
    </location>
</feature>
<dbReference type="Proteomes" id="UP000499080">
    <property type="component" value="Unassembled WGS sequence"/>
</dbReference>
<dbReference type="GO" id="GO:0022857">
    <property type="term" value="F:transmembrane transporter activity"/>
    <property type="evidence" value="ECO:0007669"/>
    <property type="project" value="InterPro"/>
</dbReference>
<dbReference type="GO" id="GO:0016020">
    <property type="term" value="C:membrane"/>
    <property type="evidence" value="ECO:0007669"/>
    <property type="project" value="UniProtKB-SubCell"/>
</dbReference>